<gene>
    <name evidence="2" type="ORF">VNO78_11342</name>
</gene>
<keyword evidence="3" id="KW-1185">Reference proteome</keyword>
<dbReference type="EMBL" id="JAYMYS010000003">
    <property type="protein sequence ID" value="KAK7400142.1"/>
    <property type="molecule type" value="Genomic_DNA"/>
</dbReference>
<reference evidence="2 3" key="1">
    <citation type="submission" date="2024-01" db="EMBL/GenBank/DDBJ databases">
        <title>The genomes of 5 underutilized Papilionoideae crops provide insights into root nodulation and disease resistanc.</title>
        <authorList>
            <person name="Jiang F."/>
        </authorList>
    </citation>
    <scope>NUCLEOTIDE SEQUENCE [LARGE SCALE GENOMIC DNA]</scope>
    <source>
        <strain evidence="2">DUOXIRENSHENG_FW03</strain>
        <tissue evidence="2">Leaves</tissue>
    </source>
</reference>
<proteinExistence type="predicted"/>
<name>A0AAN9SMZ9_PSOTE</name>
<organism evidence="2 3">
    <name type="scientific">Psophocarpus tetragonolobus</name>
    <name type="common">Winged bean</name>
    <name type="synonym">Dolichos tetragonolobus</name>
    <dbReference type="NCBI Taxonomy" id="3891"/>
    <lineage>
        <taxon>Eukaryota</taxon>
        <taxon>Viridiplantae</taxon>
        <taxon>Streptophyta</taxon>
        <taxon>Embryophyta</taxon>
        <taxon>Tracheophyta</taxon>
        <taxon>Spermatophyta</taxon>
        <taxon>Magnoliopsida</taxon>
        <taxon>eudicotyledons</taxon>
        <taxon>Gunneridae</taxon>
        <taxon>Pentapetalae</taxon>
        <taxon>rosids</taxon>
        <taxon>fabids</taxon>
        <taxon>Fabales</taxon>
        <taxon>Fabaceae</taxon>
        <taxon>Papilionoideae</taxon>
        <taxon>50 kb inversion clade</taxon>
        <taxon>NPAAA clade</taxon>
        <taxon>indigoferoid/millettioid clade</taxon>
        <taxon>Phaseoleae</taxon>
        <taxon>Psophocarpus</taxon>
    </lineage>
</organism>
<evidence type="ECO:0000313" key="3">
    <source>
        <dbReference type="Proteomes" id="UP001386955"/>
    </source>
</evidence>
<evidence type="ECO:0000256" key="1">
    <source>
        <dbReference type="SAM" id="MobiDB-lite"/>
    </source>
</evidence>
<accession>A0AAN9SMZ9</accession>
<dbReference type="Proteomes" id="UP001386955">
    <property type="component" value="Unassembled WGS sequence"/>
</dbReference>
<feature type="region of interest" description="Disordered" evidence="1">
    <location>
        <begin position="1"/>
        <end position="40"/>
    </location>
</feature>
<protein>
    <submittedName>
        <fullName evidence="2">Uncharacterized protein</fullName>
    </submittedName>
</protein>
<comment type="caution">
    <text evidence="2">The sequence shown here is derived from an EMBL/GenBank/DDBJ whole genome shotgun (WGS) entry which is preliminary data.</text>
</comment>
<evidence type="ECO:0000313" key="2">
    <source>
        <dbReference type="EMBL" id="KAK7400142.1"/>
    </source>
</evidence>
<dbReference type="AlphaFoldDB" id="A0AAN9SMZ9"/>
<feature type="compositionally biased region" description="Polar residues" evidence="1">
    <location>
        <begin position="12"/>
        <end position="21"/>
    </location>
</feature>
<sequence length="74" mass="8344">MMPYREFHGPSSVATGSNRIQSSEEKKALHSTYTHHTPHLPSLTSLDISHYFLASGELFSTFQTPPQRRGLSEK</sequence>